<evidence type="ECO:0000313" key="1">
    <source>
        <dbReference type="EMBL" id="KAG0443999.1"/>
    </source>
</evidence>
<gene>
    <name evidence="1" type="ORF">HPB47_014288</name>
</gene>
<comment type="caution">
    <text evidence="1">The sequence shown here is derived from an EMBL/GenBank/DDBJ whole genome shotgun (WGS) entry which is preliminary data.</text>
</comment>
<dbReference type="EMBL" id="JABSTQ010002629">
    <property type="protein sequence ID" value="KAG0443999.1"/>
    <property type="molecule type" value="Genomic_DNA"/>
</dbReference>
<accession>A0AC60QWJ9</accession>
<name>A0AC60QWJ9_IXOPE</name>
<protein>
    <submittedName>
        <fullName evidence="1">Uncharacterized protein</fullName>
    </submittedName>
</protein>
<keyword evidence="2" id="KW-1185">Reference proteome</keyword>
<dbReference type="Proteomes" id="UP000805193">
    <property type="component" value="Unassembled WGS sequence"/>
</dbReference>
<sequence length="520" mass="58165">MIMNAYIEMRYANPVLTEDEACKAVGKLLAVGVGIVHEVRKETKAADELHEPHATLSTPSRKRPASVGKSRRNAKYGDFVLCALRSCVHRFFRRNEIPTVEKIKIEFCASPELPSLQAWTVRCLLRDIGFRREKRGRNSLLIEREDIILWQQKYLRDIARHRQQSRQIFYLDETWVTAGHTVSMVWIDTTVITSHKAFMDGLTTVHHHLHRLSHTQRIRLGRSQEQVAHPFPASQPPLHSAPCKHHGVKNARHPTMLQKNICKTSDAWWTSQRVAAADGAAVVSCLGWLWESASKVDIVPPGLGHMDFAFADDDIVATEDVSTEDLAKSVVDKSADDTAYDDCDNGLASQPGTSGAAVAAVDVLRIYFGVRKLVSVATYKGCEAAAPGHLFVHWAQGHSRKAASLDVLVPKRPSHIPVNSATPIGSTTQRLALPPHETKKGPLTENSWSDERSSTTHQPPSRVKTHSFPLWRKLDWSGADLYMEGTVEDERPFPASPMPRRRREPPRQNFTSRSALGGRK</sequence>
<proteinExistence type="predicted"/>
<reference evidence="1 2" key="1">
    <citation type="journal article" date="2020" name="Cell">
        <title>Large-Scale Comparative Analyses of Tick Genomes Elucidate Their Genetic Diversity and Vector Capacities.</title>
        <authorList>
            <consortium name="Tick Genome and Microbiome Consortium (TIGMIC)"/>
            <person name="Jia N."/>
            <person name="Wang J."/>
            <person name="Shi W."/>
            <person name="Du L."/>
            <person name="Sun Y."/>
            <person name="Zhan W."/>
            <person name="Jiang J.F."/>
            <person name="Wang Q."/>
            <person name="Zhang B."/>
            <person name="Ji P."/>
            <person name="Bell-Sakyi L."/>
            <person name="Cui X.M."/>
            <person name="Yuan T.T."/>
            <person name="Jiang B.G."/>
            <person name="Yang W.F."/>
            <person name="Lam T.T."/>
            <person name="Chang Q.C."/>
            <person name="Ding S.J."/>
            <person name="Wang X.J."/>
            <person name="Zhu J.G."/>
            <person name="Ruan X.D."/>
            <person name="Zhao L."/>
            <person name="Wei J.T."/>
            <person name="Ye R.Z."/>
            <person name="Que T.C."/>
            <person name="Du C.H."/>
            <person name="Zhou Y.H."/>
            <person name="Cheng J.X."/>
            <person name="Dai P.F."/>
            <person name="Guo W.B."/>
            <person name="Han X.H."/>
            <person name="Huang E.J."/>
            <person name="Li L.F."/>
            <person name="Wei W."/>
            <person name="Gao Y.C."/>
            <person name="Liu J.Z."/>
            <person name="Shao H.Z."/>
            <person name="Wang X."/>
            <person name="Wang C.C."/>
            <person name="Yang T.C."/>
            <person name="Huo Q.B."/>
            <person name="Li W."/>
            <person name="Chen H.Y."/>
            <person name="Chen S.E."/>
            <person name="Zhou L.G."/>
            <person name="Ni X.B."/>
            <person name="Tian J.H."/>
            <person name="Sheng Y."/>
            <person name="Liu T."/>
            <person name="Pan Y.S."/>
            <person name="Xia L.Y."/>
            <person name="Li J."/>
            <person name="Zhao F."/>
            <person name="Cao W.C."/>
        </authorList>
    </citation>
    <scope>NUCLEOTIDE SEQUENCE [LARGE SCALE GENOMIC DNA]</scope>
    <source>
        <strain evidence="1">Iper-2018</strain>
    </source>
</reference>
<evidence type="ECO:0000313" key="2">
    <source>
        <dbReference type="Proteomes" id="UP000805193"/>
    </source>
</evidence>
<organism evidence="1 2">
    <name type="scientific">Ixodes persulcatus</name>
    <name type="common">Taiga tick</name>
    <dbReference type="NCBI Taxonomy" id="34615"/>
    <lineage>
        <taxon>Eukaryota</taxon>
        <taxon>Metazoa</taxon>
        <taxon>Ecdysozoa</taxon>
        <taxon>Arthropoda</taxon>
        <taxon>Chelicerata</taxon>
        <taxon>Arachnida</taxon>
        <taxon>Acari</taxon>
        <taxon>Parasitiformes</taxon>
        <taxon>Ixodida</taxon>
        <taxon>Ixodoidea</taxon>
        <taxon>Ixodidae</taxon>
        <taxon>Ixodinae</taxon>
        <taxon>Ixodes</taxon>
    </lineage>
</organism>